<dbReference type="EC" id="6.2.1.3" evidence="7"/>
<dbReference type="GO" id="GO:0090433">
    <property type="term" value="F:palmitoyl-CoA ligase activity"/>
    <property type="evidence" value="ECO:0007669"/>
    <property type="project" value="TreeGrafter"/>
</dbReference>
<evidence type="ECO:0000313" key="10">
    <source>
        <dbReference type="EMBL" id="KAH7645447.1"/>
    </source>
</evidence>
<dbReference type="SUPFAM" id="SSF56801">
    <property type="entry name" value="Acetyl-CoA synthetase-like"/>
    <property type="match status" value="1"/>
</dbReference>
<keyword evidence="5" id="KW-0067">ATP-binding</keyword>
<evidence type="ECO:0000256" key="5">
    <source>
        <dbReference type="ARBA" id="ARBA00022840"/>
    </source>
</evidence>
<evidence type="ECO:0000256" key="6">
    <source>
        <dbReference type="ARBA" id="ARBA00024484"/>
    </source>
</evidence>
<keyword evidence="8" id="KW-0472">Membrane</keyword>
<comment type="caution">
    <text evidence="10">The sequence shown here is derived from an EMBL/GenBank/DDBJ whole genome shotgun (WGS) entry which is preliminary data.</text>
</comment>
<dbReference type="Proteomes" id="UP000828236">
    <property type="component" value="Unassembled WGS sequence"/>
</dbReference>
<name>A0A9D4P7T7_DERFA</name>
<feature type="domain" description="AMP-dependent synthetase/ligase" evidence="9">
    <location>
        <begin position="182"/>
        <end position="607"/>
    </location>
</feature>
<dbReference type="GO" id="GO:0005811">
    <property type="term" value="C:lipid droplet"/>
    <property type="evidence" value="ECO:0007669"/>
    <property type="project" value="TreeGrafter"/>
</dbReference>
<evidence type="ECO:0000259" key="9">
    <source>
        <dbReference type="Pfam" id="PF00501"/>
    </source>
</evidence>
<dbReference type="PANTHER" id="PTHR43272">
    <property type="entry name" value="LONG-CHAIN-FATTY-ACID--COA LIGASE"/>
    <property type="match status" value="1"/>
</dbReference>
<keyword evidence="4" id="KW-0276">Fatty acid metabolism</keyword>
<protein>
    <recommendedName>
        <fullName evidence="7">long-chain-fatty-acid--CoA ligase</fullName>
        <ecNumber evidence="7">6.2.1.3</ecNumber>
    </recommendedName>
</protein>
<dbReference type="InterPro" id="IPR042099">
    <property type="entry name" value="ANL_N_sf"/>
</dbReference>
<dbReference type="GO" id="GO:0030182">
    <property type="term" value="P:neuron differentiation"/>
    <property type="evidence" value="ECO:0007669"/>
    <property type="project" value="TreeGrafter"/>
</dbReference>
<comment type="catalytic activity">
    <reaction evidence="6">
        <text>a long-chain fatty acid + ATP + CoA = a long-chain fatty acyl-CoA + AMP + diphosphate</text>
        <dbReference type="Rhea" id="RHEA:15421"/>
        <dbReference type="ChEBI" id="CHEBI:30616"/>
        <dbReference type="ChEBI" id="CHEBI:33019"/>
        <dbReference type="ChEBI" id="CHEBI:57287"/>
        <dbReference type="ChEBI" id="CHEBI:57560"/>
        <dbReference type="ChEBI" id="CHEBI:83139"/>
        <dbReference type="ChEBI" id="CHEBI:456215"/>
        <dbReference type="EC" id="6.2.1.3"/>
    </reaction>
    <physiologicalReaction direction="left-to-right" evidence="6">
        <dbReference type="Rhea" id="RHEA:15422"/>
    </physiologicalReaction>
</comment>
<comment type="similarity">
    <text evidence="1">Belongs to the ATP-dependent AMP-binding enzyme family.</text>
</comment>
<dbReference type="InterPro" id="IPR045851">
    <property type="entry name" value="AMP-bd_C_sf"/>
</dbReference>
<dbReference type="Gene3D" id="3.40.50.12780">
    <property type="entry name" value="N-terminal domain of ligase-like"/>
    <property type="match status" value="1"/>
</dbReference>
<dbReference type="InterPro" id="IPR020845">
    <property type="entry name" value="AMP-binding_CS"/>
</dbReference>
<keyword evidence="8" id="KW-0812">Transmembrane</keyword>
<evidence type="ECO:0000256" key="1">
    <source>
        <dbReference type="ARBA" id="ARBA00006432"/>
    </source>
</evidence>
<sequence length="792" mass="89615">MNDHCTGLKFKLLNPTHIEKLNIVTLHTTTLTNNVQTMIIEFLSDTFMIKTNMMDQWFNNLFLIIFDILVTIYTYITLPIYILRQKPENVLKKSQRIRAKQLNENDPKSPWFGVLDRQQYRGSVVDIVETIDELCNNLEKYMSLQNKAVGYRRVLREYVVYGSDGITPLKIDGKIIKKRELSDYNWLSYEQLFERKNHIAKGLLSAGIKRNEPIAILCETCAEYLMMEFAIARAGFVQVNVFPTLGESGIAHAIKETNSKFIFTSWDLLPKIRSVIQKYKLDVSKIIYIERRAETVSDEIIAKEKDFIEPINQSIFVPLTKIEQDGQSCNDDDVAICKPLDKDQVAFIVFTSGSTGVPKGVQLTSNQMIQVCHQMLPSLSEYIGNGLKNIYVAYLPQAHIFESTCEFLIFGLGIPIGFASPFTLTESSPGLAPNTKSDLVLLRPTFMISVPLVLQRIQKQIYNKLESRSSIFIPLFNYLMKYKIIWTQKGFATPLINRIFCKKIREQFGGRLDKIIVGGAPLSSTLQSVIKAALDTTLVQGYGMTETCGACFCMDNDDLTYGCTGAPMLGVYAKLDDWNEGGYRTSDLPNPRGELLVGSKANCLGYLNKPDATNELLVKDEKLNINWVRSGDIAEVYPDGTFKIVDRKKDLVKMANGEYVSLGKIETTLKNCNYIDHICVFGNALANYLVALVVPNEEKLVHLAQTHRIPNEARSTNRMSEILLKSVRETGIENGLKKVEIPTKIQIVSDEWTPDNEMLTAAMKLKRSSIKTRYFSVIDDLFNDSQSNSTEI</sequence>
<dbReference type="GO" id="GO:0005524">
    <property type="term" value="F:ATP binding"/>
    <property type="evidence" value="ECO:0007669"/>
    <property type="project" value="UniProtKB-KW"/>
</dbReference>
<gene>
    <name evidence="10" type="ORF">HUG17_0985</name>
</gene>
<keyword evidence="8" id="KW-1133">Transmembrane helix</keyword>
<dbReference type="GO" id="GO:0005783">
    <property type="term" value="C:endoplasmic reticulum"/>
    <property type="evidence" value="ECO:0007669"/>
    <property type="project" value="TreeGrafter"/>
</dbReference>
<reference evidence="10" key="1">
    <citation type="submission" date="2020-06" db="EMBL/GenBank/DDBJ databases">
        <authorList>
            <person name="Ji K."/>
            <person name="Li J."/>
        </authorList>
    </citation>
    <scope>NUCLEOTIDE SEQUENCE</scope>
    <source>
        <strain evidence="10">JKM2019</strain>
        <tissue evidence="10">Whole body</tissue>
    </source>
</reference>
<evidence type="ECO:0000256" key="8">
    <source>
        <dbReference type="SAM" id="Phobius"/>
    </source>
</evidence>
<dbReference type="Pfam" id="PF00501">
    <property type="entry name" value="AMP-binding"/>
    <property type="match status" value="1"/>
</dbReference>
<dbReference type="GO" id="GO:0005886">
    <property type="term" value="C:plasma membrane"/>
    <property type="evidence" value="ECO:0007669"/>
    <property type="project" value="TreeGrafter"/>
</dbReference>
<dbReference type="PROSITE" id="PS00455">
    <property type="entry name" value="AMP_BINDING"/>
    <property type="match status" value="1"/>
</dbReference>
<proteinExistence type="inferred from homology"/>
<evidence type="ECO:0000256" key="2">
    <source>
        <dbReference type="ARBA" id="ARBA00022598"/>
    </source>
</evidence>
<evidence type="ECO:0000256" key="7">
    <source>
        <dbReference type="ARBA" id="ARBA00026121"/>
    </source>
</evidence>
<dbReference type="EMBL" id="SDOV01000001">
    <property type="protein sequence ID" value="KAH7645447.1"/>
    <property type="molecule type" value="Genomic_DNA"/>
</dbReference>
<reference evidence="10" key="2">
    <citation type="journal article" date="2021" name="World Allergy Organ. J.">
        <title>Chromosome-level assembly of Dermatophagoides farinae genome and transcriptome reveals two novel allergens Der f 37 and Der f 39.</title>
        <authorList>
            <person name="Chen J."/>
            <person name="Cai Z."/>
            <person name="Fan D."/>
            <person name="Hu J."/>
            <person name="Hou Y."/>
            <person name="He Y."/>
            <person name="Zhang Z."/>
            <person name="Zhao Z."/>
            <person name="Gao P."/>
            <person name="Hu W."/>
            <person name="Sun J."/>
            <person name="Li J."/>
            <person name="Ji K."/>
        </authorList>
    </citation>
    <scope>NUCLEOTIDE SEQUENCE</scope>
    <source>
        <strain evidence="10">JKM2019</strain>
    </source>
</reference>
<dbReference type="PANTHER" id="PTHR43272:SF83">
    <property type="entry name" value="ACYL-COA SYNTHETASE LONG-CHAIN, ISOFORM J"/>
    <property type="match status" value="1"/>
</dbReference>
<dbReference type="GO" id="GO:0035336">
    <property type="term" value="P:long-chain fatty-acyl-CoA metabolic process"/>
    <property type="evidence" value="ECO:0007669"/>
    <property type="project" value="TreeGrafter"/>
</dbReference>
<dbReference type="AlphaFoldDB" id="A0A9D4P7T7"/>
<keyword evidence="2 10" id="KW-0436">Ligase</keyword>
<organism evidence="10">
    <name type="scientific">Dermatophagoides farinae</name>
    <name type="common">American house dust mite</name>
    <dbReference type="NCBI Taxonomy" id="6954"/>
    <lineage>
        <taxon>Eukaryota</taxon>
        <taxon>Metazoa</taxon>
        <taxon>Ecdysozoa</taxon>
        <taxon>Arthropoda</taxon>
        <taxon>Chelicerata</taxon>
        <taxon>Arachnida</taxon>
        <taxon>Acari</taxon>
        <taxon>Acariformes</taxon>
        <taxon>Sarcoptiformes</taxon>
        <taxon>Astigmata</taxon>
        <taxon>Psoroptidia</taxon>
        <taxon>Analgoidea</taxon>
        <taxon>Pyroglyphidae</taxon>
        <taxon>Dermatophagoidinae</taxon>
        <taxon>Dermatophagoides</taxon>
    </lineage>
</organism>
<evidence type="ECO:0000256" key="3">
    <source>
        <dbReference type="ARBA" id="ARBA00022741"/>
    </source>
</evidence>
<dbReference type="Gene3D" id="3.30.300.30">
    <property type="match status" value="1"/>
</dbReference>
<keyword evidence="3" id="KW-0547">Nucleotide-binding</keyword>
<accession>A0A9D4P7T7</accession>
<dbReference type="InterPro" id="IPR000873">
    <property type="entry name" value="AMP-dep_synth/lig_dom"/>
</dbReference>
<evidence type="ECO:0000256" key="4">
    <source>
        <dbReference type="ARBA" id="ARBA00022832"/>
    </source>
</evidence>
<keyword evidence="4" id="KW-0443">Lipid metabolism</keyword>
<feature type="transmembrane region" description="Helical" evidence="8">
    <location>
        <begin position="61"/>
        <end position="83"/>
    </location>
</feature>